<evidence type="ECO:0000259" key="1">
    <source>
        <dbReference type="Pfam" id="PF00534"/>
    </source>
</evidence>
<evidence type="ECO:0000313" key="3">
    <source>
        <dbReference type="Proteomes" id="UP001501757"/>
    </source>
</evidence>
<proteinExistence type="predicted"/>
<keyword evidence="3" id="KW-1185">Reference proteome</keyword>
<feature type="domain" description="Glycosyl transferase family 1" evidence="1">
    <location>
        <begin position="118"/>
        <end position="277"/>
    </location>
</feature>
<evidence type="ECO:0000313" key="2">
    <source>
        <dbReference type="EMBL" id="GAA0369573.1"/>
    </source>
</evidence>
<reference evidence="2 3" key="1">
    <citation type="journal article" date="2019" name="Int. J. Syst. Evol. Microbiol.">
        <title>The Global Catalogue of Microorganisms (GCM) 10K type strain sequencing project: providing services to taxonomists for standard genome sequencing and annotation.</title>
        <authorList>
            <consortium name="The Broad Institute Genomics Platform"/>
            <consortium name="The Broad Institute Genome Sequencing Center for Infectious Disease"/>
            <person name="Wu L."/>
            <person name="Ma J."/>
        </authorList>
    </citation>
    <scope>NUCLEOTIDE SEQUENCE [LARGE SCALE GENOMIC DNA]</scope>
    <source>
        <strain evidence="2 3">JCM 13378</strain>
    </source>
</reference>
<dbReference type="Gene3D" id="3.40.50.2000">
    <property type="entry name" value="Glycogen Phosphorylase B"/>
    <property type="match status" value="2"/>
</dbReference>
<dbReference type="InterPro" id="IPR001296">
    <property type="entry name" value="Glyco_trans_1"/>
</dbReference>
<accession>A0ABN0XPJ8</accession>
<protein>
    <recommendedName>
        <fullName evidence="1">Glycosyl transferase family 1 domain-containing protein</fullName>
    </recommendedName>
</protein>
<organism evidence="2 3">
    <name type="scientific">Bowmanella denitrificans</name>
    <dbReference type="NCBI Taxonomy" id="366582"/>
    <lineage>
        <taxon>Bacteria</taxon>
        <taxon>Pseudomonadati</taxon>
        <taxon>Pseudomonadota</taxon>
        <taxon>Gammaproteobacteria</taxon>
        <taxon>Alteromonadales</taxon>
        <taxon>Alteromonadaceae</taxon>
        <taxon>Bowmanella</taxon>
    </lineage>
</organism>
<dbReference type="PANTHER" id="PTHR12526">
    <property type="entry name" value="GLYCOSYLTRANSFERASE"/>
    <property type="match status" value="1"/>
</dbReference>
<dbReference type="EMBL" id="BAAAEI010000023">
    <property type="protein sequence ID" value="GAA0369573.1"/>
    <property type="molecule type" value="Genomic_DNA"/>
</dbReference>
<sequence>MLRAMFRLSGYIMTLLMSLRGQDAVHMMANSGWSFHLFAKPAVNIARLYRVRVIMNYRGGNARKFFDHSWKFIKGTLSKVDTIVVPSGFLQCVFSDYNFSTEVVPNIIDLQRFKYQPPRLNKERLHLIVTRNLEPIYDNATAIRAFGKVLISYPNAILTVAGEGPQLSMLKSLTKELSIADKVTFVGRLGREQMAELYTDADIMINPSTVDNMPNSILEALASGVLVVSTNVGGIPFMVQDEVDAMLVEKGNDQAMCDAIKHLISNPELATSIAERGLENAKRYTAQQVLPKLEKLYVGSN</sequence>
<gene>
    <name evidence="2" type="ORF">GCM10009092_37290</name>
</gene>
<dbReference type="CDD" id="cd03801">
    <property type="entry name" value="GT4_PimA-like"/>
    <property type="match status" value="1"/>
</dbReference>
<name>A0ABN0XPJ8_9ALTE</name>
<dbReference type="Pfam" id="PF00534">
    <property type="entry name" value="Glycos_transf_1"/>
    <property type="match status" value="1"/>
</dbReference>
<dbReference type="Proteomes" id="UP001501757">
    <property type="component" value="Unassembled WGS sequence"/>
</dbReference>
<comment type="caution">
    <text evidence="2">The sequence shown here is derived from an EMBL/GenBank/DDBJ whole genome shotgun (WGS) entry which is preliminary data.</text>
</comment>
<dbReference type="SUPFAM" id="SSF53756">
    <property type="entry name" value="UDP-Glycosyltransferase/glycogen phosphorylase"/>
    <property type="match status" value="1"/>
</dbReference>